<dbReference type="GO" id="GO:0007169">
    <property type="term" value="P:cell surface receptor protein tyrosine kinase signaling pathway"/>
    <property type="evidence" value="ECO:0007669"/>
    <property type="project" value="TreeGrafter"/>
</dbReference>
<dbReference type="EMBL" id="JADWDJ010000021">
    <property type="protein sequence ID" value="KAG5263950.1"/>
    <property type="molecule type" value="Genomic_DNA"/>
</dbReference>
<dbReference type="GO" id="GO:0005737">
    <property type="term" value="C:cytoplasm"/>
    <property type="evidence" value="ECO:0007669"/>
    <property type="project" value="TreeGrafter"/>
</dbReference>
<keyword evidence="4" id="KW-1185">Reference proteome</keyword>
<dbReference type="Proteomes" id="UP000823561">
    <property type="component" value="Chromosome 21"/>
</dbReference>
<feature type="region of interest" description="Disordered" evidence="1">
    <location>
        <begin position="292"/>
        <end position="416"/>
    </location>
</feature>
<sequence length="467" mass="51731">MILFQPSSSGIGRIELYDVRDGPLSFSSSARPPGLKKMEKRAIRLSDCLSIVLAPEESCPTDFGAFDLNTAQRTYTIATPMVKDWLQTLCELAFPKNDGTSDARKTLKEDTSMAENELYSSWKSGQYQVKVQQTGAATRCCLAGSYALCPDTDSLSLLDLETSKTIYCWPYRLLRRFGTLKEGGVTIEAGRRSESGEGHFTFLSKQGPEIYRAMEEAIARQSGRLDPRPAPPPEPVALPVIPKPPSFRGSMAPAALSRWNISLPELPARPQPPPASSHKDLFSVIEMQPKPRAQPKLPKMPLSMLPSLPSSDSRDESEEEKYSSIGNDSGHHPNDDSLVYSKLSGLEDSYEEAPSSQEQDCVYSRVADHPPPPPLPPPPAQRRTLVRTLEERVVEEEEEGEEEGERARSVEEGGAHVITTTSEIPVNFKQTLANILFKDLAKFQIQPTLPTERTDSDGTFYPKNFDM</sequence>
<comment type="caution">
    <text evidence="3">The sequence shown here is derived from an EMBL/GenBank/DDBJ whole genome shotgun (WGS) entry which is preliminary data.</text>
</comment>
<evidence type="ECO:0000313" key="3">
    <source>
        <dbReference type="EMBL" id="KAG5263950.1"/>
    </source>
</evidence>
<accession>A0AAV6FN24</accession>
<protein>
    <recommendedName>
        <fullName evidence="2">IRS-type PTB domain-containing protein</fullName>
    </recommendedName>
</protein>
<dbReference type="GO" id="GO:0007265">
    <property type="term" value="P:Ras protein signal transduction"/>
    <property type="evidence" value="ECO:0007669"/>
    <property type="project" value="TreeGrafter"/>
</dbReference>
<evidence type="ECO:0000313" key="4">
    <source>
        <dbReference type="Proteomes" id="UP000823561"/>
    </source>
</evidence>
<dbReference type="InterPro" id="IPR050996">
    <property type="entry name" value="Docking_Protein_DOK"/>
</dbReference>
<gene>
    <name evidence="3" type="ORF">AALO_G00270450</name>
</gene>
<dbReference type="GO" id="GO:0043410">
    <property type="term" value="P:positive regulation of MAPK cascade"/>
    <property type="evidence" value="ECO:0007669"/>
    <property type="project" value="TreeGrafter"/>
</dbReference>
<feature type="compositionally biased region" description="Pro residues" evidence="1">
    <location>
        <begin position="369"/>
        <end position="380"/>
    </location>
</feature>
<dbReference type="PANTHER" id="PTHR21258:SF58">
    <property type="entry name" value="DOCKING PROTEIN 3-LIKE"/>
    <property type="match status" value="1"/>
</dbReference>
<dbReference type="PANTHER" id="PTHR21258">
    <property type="entry name" value="DOCKING PROTEIN RELATED"/>
    <property type="match status" value="1"/>
</dbReference>
<dbReference type="SUPFAM" id="SSF50729">
    <property type="entry name" value="PH domain-like"/>
    <property type="match status" value="1"/>
</dbReference>
<dbReference type="SMART" id="SM01244">
    <property type="entry name" value="IRS"/>
    <property type="match status" value="1"/>
</dbReference>
<feature type="compositionally biased region" description="Acidic residues" evidence="1">
    <location>
        <begin position="393"/>
        <end position="404"/>
    </location>
</feature>
<organism evidence="3 4">
    <name type="scientific">Alosa alosa</name>
    <name type="common">allis shad</name>
    <dbReference type="NCBI Taxonomy" id="278164"/>
    <lineage>
        <taxon>Eukaryota</taxon>
        <taxon>Metazoa</taxon>
        <taxon>Chordata</taxon>
        <taxon>Craniata</taxon>
        <taxon>Vertebrata</taxon>
        <taxon>Euteleostomi</taxon>
        <taxon>Actinopterygii</taxon>
        <taxon>Neopterygii</taxon>
        <taxon>Teleostei</taxon>
        <taxon>Clupei</taxon>
        <taxon>Clupeiformes</taxon>
        <taxon>Clupeoidei</taxon>
        <taxon>Clupeidae</taxon>
        <taxon>Alosa</taxon>
    </lineage>
</organism>
<dbReference type="InterPro" id="IPR002404">
    <property type="entry name" value="IRS_PTB"/>
</dbReference>
<name>A0AAV6FN24_9TELE</name>
<dbReference type="AlphaFoldDB" id="A0AAV6FN24"/>
<reference evidence="3" key="1">
    <citation type="submission" date="2020-10" db="EMBL/GenBank/DDBJ databases">
        <title>Chromosome-scale genome assembly of the Allis shad, Alosa alosa.</title>
        <authorList>
            <person name="Margot Z."/>
            <person name="Christophe K."/>
            <person name="Cabau C."/>
            <person name="Louis A."/>
            <person name="Berthelot C."/>
            <person name="Parey E."/>
            <person name="Roest Crollius H."/>
            <person name="Montfort J."/>
            <person name="Robinson-Rechavi M."/>
            <person name="Bucao C."/>
            <person name="Bouchez O."/>
            <person name="Gislard M."/>
            <person name="Lluch J."/>
            <person name="Milhes M."/>
            <person name="Lampietro C."/>
            <person name="Lopez Roques C."/>
            <person name="Donnadieu C."/>
            <person name="Braasch I."/>
            <person name="Desvignes T."/>
            <person name="Postlethwait J."/>
            <person name="Bobe J."/>
            <person name="Guiguen Y."/>
        </authorList>
    </citation>
    <scope>NUCLEOTIDE SEQUENCE</scope>
    <source>
        <strain evidence="3">M-15738</strain>
        <tissue evidence="3">Blood</tissue>
    </source>
</reference>
<dbReference type="InterPro" id="IPR011993">
    <property type="entry name" value="PH-like_dom_sf"/>
</dbReference>
<dbReference type="SMART" id="SM00310">
    <property type="entry name" value="PTBI"/>
    <property type="match status" value="1"/>
</dbReference>
<evidence type="ECO:0000259" key="2">
    <source>
        <dbReference type="PROSITE" id="PS51064"/>
    </source>
</evidence>
<dbReference type="PROSITE" id="PS51064">
    <property type="entry name" value="IRS_PTB"/>
    <property type="match status" value="1"/>
</dbReference>
<proteinExistence type="predicted"/>
<dbReference type="Gene3D" id="2.30.29.30">
    <property type="entry name" value="Pleckstrin-homology domain (PH domain)/Phosphotyrosine-binding domain (PTB)"/>
    <property type="match status" value="2"/>
</dbReference>
<dbReference type="Pfam" id="PF02174">
    <property type="entry name" value="IRS"/>
    <property type="match status" value="1"/>
</dbReference>
<feature type="compositionally biased region" description="Basic and acidic residues" evidence="1">
    <location>
        <begin position="405"/>
        <end position="414"/>
    </location>
</feature>
<feature type="compositionally biased region" description="Low complexity" evidence="1">
    <location>
        <begin position="297"/>
        <end position="311"/>
    </location>
</feature>
<evidence type="ECO:0000256" key="1">
    <source>
        <dbReference type="SAM" id="MobiDB-lite"/>
    </source>
</evidence>
<feature type="domain" description="IRS-type PTB" evidence="2">
    <location>
        <begin position="123"/>
        <end position="228"/>
    </location>
</feature>